<accession>G5QHD6</accession>
<comment type="caution">
    <text evidence="1">The sequence shown here is derived from an EMBL/GenBank/DDBJ whole genome shotgun (WGS) entry which is preliminary data.</text>
</comment>
<dbReference type="Proteomes" id="UP000004903">
    <property type="component" value="Unassembled WGS sequence"/>
</dbReference>
<evidence type="ECO:0000313" key="1">
    <source>
        <dbReference type="EMBL" id="EHC91054.1"/>
    </source>
</evidence>
<organism evidence="1 2">
    <name type="scientific">Salmonella enterica subsp. enterica serovar Rubislaw str. A4-653</name>
    <dbReference type="NCBI Taxonomy" id="913081"/>
    <lineage>
        <taxon>Bacteria</taxon>
        <taxon>Pseudomonadati</taxon>
        <taxon>Pseudomonadota</taxon>
        <taxon>Gammaproteobacteria</taxon>
        <taxon>Enterobacterales</taxon>
        <taxon>Enterobacteriaceae</taxon>
        <taxon>Salmonella</taxon>
    </lineage>
</organism>
<gene>
    <name evidence="1" type="ORF">LTSERUB_1874</name>
</gene>
<feature type="non-terminal residue" evidence="1">
    <location>
        <position position="34"/>
    </location>
</feature>
<sequence>MHRRFAVITSGGARQILLGFCRQAHHIIFYSGEV</sequence>
<name>G5QHD6_SALRU</name>
<dbReference type="EMBL" id="AFCT01000696">
    <property type="protein sequence ID" value="EHC91054.1"/>
    <property type="molecule type" value="Genomic_DNA"/>
</dbReference>
<dbReference type="AlphaFoldDB" id="G5QHD6"/>
<reference evidence="1 2" key="1">
    <citation type="journal article" date="2011" name="BMC Genomics">
        <title>Genome sequencing reveals diversification of virulence factor content and possible host adaptation in distinct subpopulations of Salmonella enterica.</title>
        <authorList>
            <person name="den Bakker H.C."/>
            <person name="Moreno Switt A.I."/>
            <person name="Govoni G."/>
            <person name="Cummings C.A."/>
            <person name="Ranieri M.L."/>
            <person name="Degoricija L."/>
            <person name="Hoelzer K."/>
            <person name="Rodriguez-Rivera L.D."/>
            <person name="Brown S."/>
            <person name="Bolchacova E."/>
            <person name="Furtado M.R."/>
            <person name="Wiedmann M."/>
        </authorList>
    </citation>
    <scope>NUCLEOTIDE SEQUENCE [LARGE SCALE GENOMIC DNA]</scope>
    <source>
        <strain evidence="1 2">A4-653</strain>
    </source>
</reference>
<evidence type="ECO:0000313" key="2">
    <source>
        <dbReference type="Proteomes" id="UP000004903"/>
    </source>
</evidence>
<proteinExistence type="predicted"/>
<protein>
    <submittedName>
        <fullName evidence="1">Uncharacterized protein</fullName>
    </submittedName>
</protein>